<dbReference type="KEGG" id="amo:Anamo_1235"/>
<keyword evidence="2" id="KW-1185">Reference proteome</keyword>
<protein>
    <submittedName>
        <fullName evidence="1">Uncharacterized protein</fullName>
    </submittedName>
</protein>
<organism evidence="1 2">
    <name type="scientific">Acetomicrobium mobile (strain ATCC BAA-54 / DSM 13181 / JCM 12221 / NGA)</name>
    <name type="common">Anaerobaculum mobile</name>
    <dbReference type="NCBI Taxonomy" id="891968"/>
    <lineage>
        <taxon>Bacteria</taxon>
        <taxon>Thermotogati</taxon>
        <taxon>Synergistota</taxon>
        <taxon>Synergistia</taxon>
        <taxon>Synergistales</taxon>
        <taxon>Acetomicrobiaceae</taxon>
        <taxon>Acetomicrobium</taxon>
    </lineage>
</organism>
<dbReference type="Proteomes" id="UP000006061">
    <property type="component" value="Chromosome"/>
</dbReference>
<proteinExistence type="predicted"/>
<reference evidence="2" key="1">
    <citation type="journal article" date="2013" name="Stand. Genomic Sci.">
        <title>Complete genome sequence of the moderate thermophile Anaerobaculum mobile type strain (NGA(T)).</title>
        <authorList>
            <person name="Mavromatis K."/>
            <person name="Stackebrandt E."/>
            <person name="Held B."/>
            <person name="Lapidus A."/>
            <person name="Nolan M."/>
            <person name="Lucas S."/>
            <person name="Hammon N."/>
            <person name="Deshpande S."/>
            <person name="Cheng J.F."/>
            <person name="Tapia R."/>
            <person name="Goodwin L.A."/>
            <person name="Pitluck S."/>
            <person name="Liolios K."/>
            <person name="Pagani I."/>
            <person name="Ivanova N."/>
            <person name="Mikhailova N."/>
            <person name="Huntemann M."/>
            <person name="Pati A."/>
            <person name="Chen A."/>
            <person name="Palaniappan K."/>
            <person name="Land M."/>
            <person name="Rohde M."/>
            <person name="Spring S."/>
            <person name="Goker M."/>
            <person name="Woyke T."/>
            <person name="Detter J.C."/>
            <person name="Bristow J."/>
            <person name="Eisen J.A."/>
            <person name="Markowitz V."/>
            <person name="Hugenholtz P."/>
            <person name="Klenk H.P."/>
            <person name="Kyrpides N.C."/>
        </authorList>
    </citation>
    <scope>NUCLEOTIDE SEQUENCE</scope>
    <source>
        <strain evidence="2">ATCC BAA-54 / DSM 13181 / NGA</strain>
    </source>
</reference>
<dbReference type="AlphaFoldDB" id="I4BX42"/>
<evidence type="ECO:0000313" key="1">
    <source>
        <dbReference type="EMBL" id="AFM21849.1"/>
    </source>
</evidence>
<dbReference type="HOGENOM" id="CLU_3094940_0_0_0"/>
<evidence type="ECO:0000313" key="2">
    <source>
        <dbReference type="Proteomes" id="UP000006061"/>
    </source>
</evidence>
<name>I4BX42_ACEMN</name>
<dbReference type="EMBL" id="CP003198">
    <property type="protein sequence ID" value="AFM21849.1"/>
    <property type="molecule type" value="Genomic_DNA"/>
</dbReference>
<sequence>MVKFRYLAYFAHMVDDCAREINLGIMDLSWWTNCVFKIQCRVHPFIAKYAL</sequence>
<accession>I4BX42</accession>
<gene>
    <name evidence="1" type="ordered locus">Anamo_1235</name>
</gene>
<dbReference type="STRING" id="891968.Anamo_1235"/>